<reference evidence="1" key="1">
    <citation type="submission" date="2013-07" db="EMBL/GenBank/DDBJ databases">
        <title>The genome of Eucalyptus grandis.</title>
        <authorList>
            <person name="Schmutz J."/>
            <person name="Hayes R."/>
            <person name="Myburg A."/>
            <person name="Tuskan G."/>
            <person name="Grattapaglia D."/>
            <person name="Rokhsar D.S."/>
        </authorList>
    </citation>
    <scope>NUCLEOTIDE SEQUENCE</scope>
    <source>
        <tissue evidence="1">Leaf extractions</tissue>
    </source>
</reference>
<accession>A0A059DDK6</accession>
<dbReference type="Gramene" id="KCW88539">
    <property type="protein sequence ID" value="KCW88539"/>
    <property type="gene ID" value="EUGRSUZ_A00912"/>
</dbReference>
<protein>
    <submittedName>
        <fullName evidence="1">Uncharacterized protein</fullName>
    </submittedName>
</protein>
<sequence length="152" mass="17192">MGNAEDLMVLEECDNGGGNAEDFNEHHIDKRVFTSNNVTTPVYDKHKLDRIPNIKRRRKNNSFGVADACKAIQDPIKLRTSQSTSDSVTSKVTLPPVDPFSVSALIDVLVSMHELEQDLYNKAVERACISDTWRVAFIKSPPERRYGLLRYL</sequence>
<dbReference type="InParanoid" id="A0A059DDK6"/>
<dbReference type="OMA" id="NEHHIDK"/>
<proteinExistence type="predicted"/>
<dbReference type="EMBL" id="KK198753">
    <property type="protein sequence ID" value="KCW88539.1"/>
    <property type="molecule type" value="Genomic_DNA"/>
</dbReference>
<organism evidence="1">
    <name type="scientific">Eucalyptus grandis</name>
    <name type="common">Flooded gum</name>
    <dbReference type="NCBI Taxonomy" id="71139"/>
    <lineage>
        <taxon>Eukaryota</taxon>
        <taxon>Viridiplantae</taxon>
        <taxon>Streptophyta</taxon>
        <taxon>Embryophyta</taxon>
        <taxon>Tracheophyta</taxon>
        <taxon>Spermatophyta</taxon>
        <taxon>Magnoliopsida</taxon>
        <taxon>eudicotyledons</taxon>
        <taxon>Gunneridae</taxon>
        <taxon>Pentapetalae</taxon>
        <taxon>rosids</taxon>
        <taxon>malvids</taxon>
        <taxon>Myrtales</taxon>
        <taxon>Myrtaceae</taxon>
        <taxon>Myrtoideae</taxon>
        <taxon>Eucalypteae</taxon>
        <taxon>Eucalyptus</taxon>
    </lineage>
</organism>
<evidence type="ECO:0000313" key="1">
    <source>
        <dbReference type="EMBL" id="KCW88539.1"/>
    </source>
</evidence>
<dbReference type="AlphaFoldDB" id="A0A059DDK6"/>
<name>A0A059DDK6_EUCGR</name>
<gene>
    <name evidence="1" type="ORF">EUGRSUZ_A00912</name>
</gene>